<accession>A0A074L3L4</accession>
<reference evidence="9 10" key="1">
    <citation type="submission" date="2014-04" db="EMBL/GenBank/DDBJ databases">
        <title>Characterization and application of a salt tolerant electro-active bacterium.</title>
        <authorList>
            <person name="Yang L."/>
            <person name="Wei S."/>
            <person name="Tay Q.X.M."/>
        </authorList>
    </citation>
    <scope>NUCLEOTIDE SEQUENCE [LARGE SCALE GENOMIC DNA]</scope>
    <source>
        <strain evidence="9 10">LY1</strain>
    </source>
</reference>
<evidence type="ECO:0000256" key="1">
    <source>
        <dbReference type="ARBA" id="ARBA00004370"/>
    </source>
</evidence>
<dbReference type="OrthoDB" id="9810735at2"/>
<dbReference type="Gene3D" id="1.20.5.1030">
    <property type="entry name" value="Preprotein translocase secy subunit"/>
    <property type="match status" value="1"/>
</dbReference>
<keyword evidence="2 8" id="KW-0813">Transport</keyword>
<dbReference type="GO" id="GO:0006605">
    <property type="term" value="P:protein targeting"/>
    <property type="evidence" value="ECO:0007669"/>
    <property type="project" value="UniProtKB-UniRule"/>
</dbReference>
<proteinExistence type="inferred from homology"/>
<dbReference type="NCBIfam" id="TIGR00964">
    <property type="entry name" value="secE_bact"/>
    <property type="match status" value="1"/>
</dbReference>
<dbReference type="STRING" id="1048983.EL17_05095"/>
<keyword evidence="10" id="KW-1185">Reference proteome</keyword>
<dbReference type="GO" id="GO:0043952">
    <property type="term" value="P:protein transport by the Sec complex"/>
    <property type="evidence" value="ECO:0007669"/>
    <property type="project" value="UniProtKB-UniRule"/>
</dbReference>
<evidence type="ECO:0000256" key="4">
    <source>
        <dbReference type="ARBA" id="ARBA00022927"/>
    </source>
</evidence>
<protein>
    <recommendedName>
        <fullName evidence="8">Protein translocase subunit SecE</fullName>
    </recommendedName>
</protein>
<dbReference type="AlphaFoldDB" id="A0A074L3L4"/>
<keyword evidence="5 8" id="KW-1133">Transmembrane helix</keyword>
<comment type="function">
    <text evidence="8">Essential subunit of the Sec protein translocation channel SecYEG. Clamps together the 2 halves of SecY. May contact the channel plug during translocation.</text>
</comment>
<evidence type="ECO:0000256" key="8">
    <source>
        <dbReference type="HAMAP-Rule" id="MF_00422"/>
    </source>
</evidence>
<evidence type="ECO:0000256" key="5">
    <source>
        <dbReference type="ARBA" id="ARBA00022989"/>
    </source>
</evidence>
<dbReference type="InterPro" id="IPR038379">
    <property type="entry name" value="SecE_sf"/>
</dbReference>
<comment type="subcellular location">
    <subcellularLocation>
        <location evidence="8">Cell membrane</location>
        <topology evidence="8">Single-pass membrane protein</topology>
    </subcellularLocation>
    <subcellularLocation>
        <location evidence="1">Membrane</location>
    </subcellularLocation>
</comment>
<keyword evidence="7 8" id="KW-0472">Membrane</keyword>
<keyword evidence="8" id="KW-1003">Cell membrane</keyword>
<dbReference type="InterPro" id="IPR005807">
    <property type="entry name" value="SecE_bac"/>
</dbReference>
<evidence type="ECO:0000256" key="7">
    <source>
        <dbReference type="ARBA" id="ARBA00023136"/>
    </source>
</evidence>
<dbReference type="GO" id="GO:0009306">
    <property type="term" value="P:protein secretion"/>
    <property type="evidence" value="ECO:0007669"/>
    <property type="project" value="UniProtKB-UniRule"/>
</dbReference>
<comment type="similarity">
    <text evidence="8">Belongs to the SecE/SEC61-gamma family.</text>
</comment>
<feature type="transmembrane region" description="Helical" evidence="8">
    <location>
        <begin position="30"/>
        <end position="51"/>
    </location>
</feature>
<evidence type="ECO:0000256" key="6">
    <source>
        <dbReference type="ARBA" id="ARBA00023010"/>
    </source>
</evidence>
<evidence type="ECO:0000256" key="2">
    <source>
        <dbReference type="ARBA" id="ARBA00022448"/>
    </source>
</evidence>
<name>A0A074L3L4_9BACT</name>
<keyword evidence="6 8" id="KW-0811">Translocation</keyword>
<dbReference type="GO" id="GO:0005886">
    <property type="term" value="C:plasma membrane"/>
    <property type="evidence" value="ECO:0007669"/>
    <property type="project" value="UniProtKB-SubCell"/>
</dbReference>
<dbReference type="EMBL" id="JMIH01000014">
    <property type="protein sequence ID" value="KEO75055.1"/>
    <property type="molecule type" value="Genomic_DNA"/>
</dbReference>
<dbReference type="Pfam" id="PF00584">
    <property type="entry name" value="SecE"/>
    <property type="match status" value="1"/>
</dbReference>
<sequence>MNVKNFVVESIDEMKNKVTWPKYSSLQNSAVLVLVASLIFALVIGAIDISFENLMTWFYDLF</sequence>
<dbReference type="InterPro" id="IPR001901">
    <property type="entry name" value="Translocase_SecE/Sec61-g"/>
</dbReference>
<dbReference type="RefSeq" id="WP_035072121.1">
    <property type="nucleotide sequence ID" value="NZ_JMIH01000014.1"/>
</dbReference>
<keyword evidence="4 8" id="KW-0653">Protein transport</keyword>
<organism evidence="9 10">
    <name type="scientific">Anditalea andensis</name>
    <dbReference type="NCBI Taxonomy" id="1048983"/>
    <lineage>
        <taxon>Bacteria</taxon>
        <taxon>Pseudomonadati</taxon>
        <taxon>Bacteroidota</taxon>
        <taxon>Cytophagia</taxon>
        <taxon>Cytophagales</taxon>
        <taxon>Cytophagaceae</taxon>
        <taxon>Anditalea</taxon>
    </lineage>
</organism>
<gene>
    <name evidence="8" type="primary">secE</name>
    <name evidence="9" type="ORF">EL17_05095</name>
</gene>
<evidence type="ECO:0000313" key="10">
    <source>
        <dbReference type="Proteomes" id="UP000027821"/>
    </source>
</evidence>
<comment type="caution">
    <text evidence="9">The sequence shown here is derived from an EMBL/GenBank/DDBJ whole genome shotgun (WGS) entry which is preliminary data.</text>
</comment>
<comment type="subunit">
    <text evidence="8">Component of the Sec protein translocase complex. Heterotrimer consisting of SecY, SecE and SecG subunits. The heterotrimers can form oligomers, although 1 heterotrimer is thought to be able to translocate proteins. Interacts with the ribosome. Interacts with SecDF, and other proteins may be involved. Interacts with SecA.</text>
</comment>
<keyword evidence="3 8" id="KW-0812">Transmembrane</keyword>
<evidence type="ECO:0000313" key="9">
    <source>
        <dbReference type="EMBL" id="KEO75055.1"/>
    </source>
</evidence>
<dbReference type="GO" id="GO:0008320">
    <property type="term" value="F:protein transmembrane transporter activity"/>
    <property type="evidence" value="ECO:0007669"/>
    <property type="project" value="UniProtKB-UniRule"/>
</dbReference>
<evidence type="ECO:0000256" key="3">
    <source>
        <dbReference type="ARBA" id="ARBA00022692"/>
    </source>
</evidence>
<dbReference type="GO" id="GO:0065002">
    <property type="term" value="P:intracellular protein transmembrane transport"/>
    <property type="evidence" value="ECO:0007669"/>
    <property type="project" value="UniProtKB-UniRule"/>
</dbReference>
<dbReference type="Proteomes" id="UP000027821">
    <property type="component" value="Unassembled WGS sequence"/>
</dbReference>
<dbReference type="HAMAP" id="MF_00422">
    <property type="entry name" value="SecE"/>
    <property type="match status" value="1"/>
</dbReference>
<dbReference type="eggNOG" id="COG0690">
    <property type="taxonomic scope" value="Bacteria"/>
</dbReference>